<gene>
    <name evidence="10" type="ORF">OLEA9_A048166</name>
</gene>
<keyword evidence="6 10" id="KW-0255">Endonuclease</keyword>
<dbReference type="GO" id="GO:0004521">
    <property type="term" value="F:RNA endonuclease activity"/>
    <property type="evidence" value="ECO:0007669"/>
    <property type="project" value="UniProtKB-ARBA"/>
</dbReference>
<dbReference type="GO" id="GO:0046872">
    <property type="term" value="F:metal ion binding"/>
    <property type="evidence" value="ECO:0007669"/>
    <property type="project" value="UniProtKB-KW"/>
</dbReference>
<keyword evidence="5" id="KW-0479">Metal-binding</keyword>
<dbReference type="Gene3D" id="1.10.575.10">
    <property type="entry name" value="P1 Nuclease"/>
    <property type="match status" value="1"/>
</dbReference>
<accession>A0A8S0TVS5</accession>
<keyword evidence="4" id="KW-0540">Nuclease</keyword>
<sequence>MDTVSLLRTMQVWDNSIIETEVERFYDSNVNEMIDAIQKNIMVPHFLLHCFASYADLSSSPDAWQTIWAEQEKAWEACRKTSGQDIYASDDIKAACGWAYKGASEDSVLEDDYFLIRSPMVNLRLAQVEVRLAATLTAYLNDKYFSYSLK</sequence>
<keyword evidence="7" id="KW-0378">Hydrolase</keyword>
<evidence type="ECO:0000256" key="9">
    <source>
        <dbReference type="ARBA" id="ARBA00023180"/>
    </source>
</evidence>
<dbReference type="GO" id="GO:0000014">
    <property type="term" value="F:single-stranded DNA endodeoxyribonuclease activity"/>
    <property type="evidence" value="ECO:0007669"/>
    <property type="project" value="UniProtKB-ARBA"/>
</dbReference>
<dbReference type="EMBL" id="CACTIH010007332">
    <property type="protein sequence ID" value="CAA3010056.1"/>
    <property type="molecule type" value="Genomic_DNA"/>
</dbReference>
<comment type="caution">
    <text evidence="10">The sequence shown here is derived from an EMBL/GenBank/DDBJ whole genome shotgun (WGS) entry which is preliminary data.</text>
</comment>
<dbReference type="InterPro" id="IPR003154">
    <property type="entry name" value="S1/P1nuclease"/>
</dbReference>
<evidence type="ECO:0000256" key="6">
    <source>
        <dbReference type="ARBA" id="ARBA00022759"/>
    </source>
</evidence>
<dbReference type="Pfam" id="PF02265">
    <property type="entry name" value="S1-P1_nuclease"/>
    <property type="match status" value="1"/>
</dbReference>
<dbReference type="Gramene" id="OE9A048166T1">
    <property type="protein sequence ID" value="OE9A048166C1"/>
    <property type="gene ID" value="OE9A048166"/>
</dbReference>
<evidence type="ECO:0000256" key="2">
    <source>
        <dbReference type="ARBA" id="ARBA00009547"/>
    </source>
</evidence>
<comment type="catalytic activity">
    <reaction evidence="1">
        <text>Endonucleolytic cleavage to 5'-phosphomononucleotide and 5'-phosphooligonucleotide end-products.</text>
        <dbReference type="EC" id="3.1.30.1"/>
    </reaction>
</comment>
<organism evidence="10 11">
    <name type="scientific">Olea europaea subsp. europaea</name>
    <dbReference type="NCBI Taxonomy" id="158383"/>
    <lineage>
        <taxon>Eukaryota</taxon>
        <taxon>Viridiplantae</taxon>
        <taxon>Streptophyta</taxon>
        <taxon>Embryophyta</taxon>
        <taxon>Tracheophyta</taxon>
        <taxon>Spermatophyta</taxon>
        <taxon>Magnoliopsida</taxon>
        <taxon>eudicotyledons</taxon>
        <taxon>Gunneridae</taxon>
        <taxon>Pentapetalae</taxon>
        <taxon>asterids</taxon>
        <taxon>lamiids</taxon>
        <taxon>Lamiales</taxon>
        <taxon>Oleaceae</taxon>
        <taxon>Oleeae</taxon>
        <taxon>Olea</taxon>
    </lineage>
</organism>
<dbReference type="GO" id="GO:0006308">
    <property type="term" value="P:DNA catabolic process"/>
    <property type="evidence" value="ECO:0007669"/>
    <property type="project" value="InterPro"/>
</dbReference>
<evidence type="ECO:0000256" key="7">
    <source>
        <dbReference type="ARBA" id="ARBA00022801"/>
    </source>
</evidence>
<evidence type="ECO:0000256" key="1">
    <source>
        <dbReference type="ARBA" id="ARBA00000245"/>
    </source>
</evidence>
<dbReference type="OrthoDB" id="441446at2759"/>
<evidence type="ECO:0000313" key="11">
    <source>
        <dbReference type="Proteomes" id="UP000594638"/>
    </source>
</evidence>
<keyword evidence="11" id="KW-1185">Reference proteome</keyword>
<evidence type="ECO:0000256" key="8">
    <source>
        <dbReference type="ARBA" id="ARBA00023157"/>
    </source>
</evidence>
<dbReference type="InterPro" id="IPR008947">
    <property type="entry name" value="PLipase_C/P1_nuclease_dom_sf"/>
</dbReference>
<dbReference type="GO" id="GO:0003676">
    <property type="term" value="F:nucleic acid binding"/>
    <property type="evidence" value="ECO:0007669"/>
    <property type="project" value="InterPro"/>
</dbReference>
<keyword evidence="8" id="KW-1015">Disulfide bond</keyword>
<dbReference type="PANTHER" id="PTHR33146">
    <property type="entry name" value="ENDONUCLEASE 4"/>
    <property type="match status" value="1"/>
</dbReference>
<evidence type="ECO:0000256" key="3">
    <source>
        <dbReference type="ARBA" id="ARBA00012562"/>
    </source>
</evidence>
<protein>
    <recommendedName>
        <fullName evidence="3">Aspergillus nuclease S1</fullName>
        <ecNumber evidence="3">3.1.30.1</ecNumber>
    </recommendedName>
</protein>
<dbReference type="EC" id="3.1.30.1" evidence="3"/>
<comment type="similarity">
    <text evidence="2">Belongs to the nuclease type I family.</text>
</comment>
<name>A0A8S0TVS5_OLEEU</name>
<evidence type="ECO:0000313" key="10">
    <source>
        <dbReference type="EMBL" id="CAA3010056.1"/>
    </source>
</evidence>
<proteinExistence type="inferred from homology"/>
<dbReference type="AlphaFoldDB" id="A0A8S0TVS5"/>
<dbReference type="PANTHER" id="PTHR33146:SF27">
    <property type="entry name" value="ENDONUCLEASE 2"/>
    <property type="match status" value="1"/>
</dbReference>
<evidence type="ECO:0000256" key="5">
    <source>
        <dbReference type="ARBA" id="ARBA00022723"/>
    </source>
</evidence>
<dbReference type="Proteomes" id="UP000594638">
    <property type="component" value="Unassembled WGS sequence"/>
</dbReference>
<evidence type="ECO:0000256" key="4">
    <source>
        <dbReference type="ARBA" id="ARBA00022722"/>
    </source>
</evidence>
<keyword evidence="9" id="KW-0325">Glycoprotein</keyword>
<reference evidence="10 11" key="1">
    <citation type="submission" date="2019-12" db="EMBL/GenBank/DDBJ databases">
        <authorList>
            <person name="Alioto T."/>
            <person name="Alioto T."/>
            <person name="Gomez Garrido J."/>
        </authorList>
    </citation>
    <scope>NUCLEOTIDE SEQUENCE [LARGE SCALE GENOMIC DNA]</scope>
</reference>
<dbReference type="SUPFAM" id="SSF48537">
    <property type="entry name" value="Phospholipase C/P1 nuclease"/>
    <property type="match status" value="1"/>
</dbReference>